<dbReference type="AlphaFoldDB" id="A0A0E9PYL4"/>
<organism evidence="1">
    <name type="scientific">Anguilla anguilla</name>
    <name type="common">European freshwater eel</name>
    <name type="synonym">Muraena anguilla</name>
    <dbReference type="NCBI Taxonomy" id="7936"/>
    <lineage>
        <taxon>Eukaryota</taxon>
        <taxon>Metazoa</taxon>
        <taxon>Chordata</taxon>
        <taxon>Craniata</taxon>
        <taxon>Vertebrata</taxon>
        <taxon>Euteleostomi</taxon>
        <taxon>Actinopterygii</taxon>
        <taxon>Neopterygii</taxon>
        <taxon>Teleostei</taxon>
        <taxon>Anguilliformes</taxon>
        <taxon>Anguillidae</taxon>
        <taxon>Anguilla</taxon>
    </lineage>
</organism>
<sequence>MSIQYNTRVYLNYFCMFWPRCHAWFISRFFFVRVARLHTLRYIPTFRLMFACGTT</sequence>
<protein>
    <submittedName>
        <fullName evidence="1">Uncharacterized protein</fullName>
    </submittedName>
</protein>
<reference evidence="1" key="2">
    <citation type="journal article" date="2015" name="Fish Shellfish Immunol.">
        <title>Early steps in the European eel (Anguilla anguilla)-Vibrio vulnificus interaction in the gills: Role of the RtxA13 toxin.</title>
        <authorList>
            <person name="Callol A."/>
            <person name="Pajuelo D."/>
            <person name="Ebbesson L."/>
            <person name="Teles M."/>
            <person name="MacKenzie S."/>
            <person name="Amaro C."/>
        </authorList>
    </citation>
    <scope>NUCLEOTIDE SEQUENCE</scope>
</reference>
<accession>A0A0E9PYL4</accession>
<name>A0A0E9PYL4_ANGAN</name>
<reference evidence="1" key="1">
    <citation type="submission" date="2014-11" db="EMBL/GenBank/DDBJ databases">
        <authorList>
            <person name="Amaro Gonzalez C."/>
        </authorList>
    </citation>
    <scope>NUCLEOTIDE SEQUENCE</scope>
</reference>
<proteinExistence type="predicted"/>
<evidence type="ECO:0000313" key="1">
    <source>
        <dbReference type="EMBL" id="JAH08953.1"/>
    </source>
</evidence>
<dbReference type="EMBL" id="GBXM01099624">
    <property type="protein sequence ID" value="JAH08953.1"/>
    <property type="molecule type" value="Transcribed_RNA"/>
</dbReference>